<sequence>MKKFLSKPYRWAAIYSIILTVTITYTLLDTFVLPKSLADASIVSSSKAAPADSSGSSSTETSINSKSQSEAAVTDNSYEDENIKITIEKDRKYDSNIYIADIQVSDPSYLKTALANNTYGRNITATTSVMALENNAIFAINGDYYGFRDGGYVLRNGVAYRETARSGDNDALVIDKDGNLSVVPEGEVSLDSLSDQGAWQVLSFGPGLVVDGEVVVNSSSEVSKAMSSNPRTAIGQISELHYIVVVSDGRTSESAGLSLLQLAQELKDRGCTVAYNLDGGGSSTMYFNGEVINHPTGGRNMGERKVSDIVYIGY</sequence>
<gene>
    <name evidence="4" type="ORF">R4Z09_03195</name>
</gene>
<accession>A0ABZ2CE38</accession>
<keyword evidence="4" id="KW-0326">Glycosidase</keyword>
<feature type="compositionally biased region" description="Low complexity" evidence="1">
    <location>
        <begin position="47"/>
        <end position="69"/>
    </location>
</feature>
<feature type="domain" description="Phosphodiester glycosidase" evidence="3">
    <location>
        <begin position="134"/>
        <end position="312"/>
    </location>
</feature>
<dbReference type="RefSeq" id="WP_338450941.1">
    <property type="nucleotide sequence ID" value="NZ_CP137640.1"/>
</dbReference>
<feature type="region of interest" description="Disordered" evidence="1">
    <location>
        <begin position="47"/>
        <end position="75"/>
    </location>
</feature>
<dbReference type="EMBL" id="CP137640">
    <property type="protein sequence ID" value="WVX82037.1"/>
    <property type="molecule type" value="Genomic_DNA"/>
</dbReference>
<dbReference type="Proteomes" id="UP001357223">
    <property type="component" value="Chromosome"/>
</dbReference>
<evidence type="ECO:0000259" key="3">
    <source>
        <dbReference type="Pfam" id="PF09992"/>
    </source>
</evidence>
<dbReference type="Pfam" id="PF09992">
    <property type="entry name" value="NAGPA"/>
    <property type="match status" value="1"/>
</dbReference>
<evidence type="ECO:0000313" key="5">
    <source>
        <dbReference type="Proteomes" id="UP001357223"/>
    </source>
</evidence>
<evidence type="ECO:0000313" key="4">
    <source>
        <dbReference type="EMBL" id="WVX82037.1"/>
    </source>
</evidence>
<name>A0ABZ2CE38_9BACI</name>
<keyword evidence="2" id="KW-0472">Membrane</keyword>
<keyword evidence="4" id="KW-0378">Hydrolase</keyword>
<proteinExistence type="predicted"/>
<dbReference type="GO" id="GO:0016798">
    <property type="term" value="F:hydrolase activity, acting on glycosyl bonds"/>
    <property type="evidence" value="ECO:0007669"/>
    <property type="project" value="UniProtKB-KW"/>
</dbReference>
<dbReference type="PANTHER" id="PTHR40446">
    <property type="entry name" value="N-ACETYLGLUCOSAMINE-1-PHOSPHODIESTER ALPHA-N-ACETYLGLUCOSAMINIDASE"/>
    <property type="match status" value="1"/>
</dbReference>
<protein>
    <submittedName>
        <fullName evidence="4">Phosphodiester glycosidase family protein</fullName>
    </submittedName>
</protein>
<reference evidence="4 5" key="1">
    <citation type="submission" date="2023-10" db="EMBL/GenBank/DDBJ databases">
        <title>Niallia locisalis sp.nov. isolated from a salt pond sample.</title>
        <authorList>
            <person name="Li X.-J."/>
            <person name="Dong L."/>
        </authorList>
    </citation>
    <scope>NUCLEOTIDE SEQUENCE [LARGE SCALE GENOMIC DNA]</scope>
    <source>
        <strain evidence="4 5">DSM 29761</strain>
    </source>
</reference>
<dbReference type="PANTHER" id="PTHR40446:SF2">
    <property type="entry name" value="N-ACETYLGLUCOSAMINE-1-PHOSPHODIESTER ALPHA-N-ACETYLGLUCOSAMINIDASE"/>
    <property type="match status" value="1"/>
</dbReference>
<evidence type="ECO:0000256" key="1">
    <source>
        <dbReference type="SAM" id="MobiDB-lite"/>
    </source>
</evidence>
<dbReference type="InterPro" id="IPR018711">
    <property type="entry name" value="NAGPA"/>
</dbReference>
<organism evidence="4 5">
    <name type="scientific">Niallia oryzisoli</name>
    <dbReference type="NCBI Taxonomy" id="1737571"/>
    <lineage>
        <taxon>Bacteria</taxon>
        <taxon>Bacillati</taxon>
        <taxon>Bacillota</taxon>
        <taxon>Bacilli</taxon>
        <taxon>Bacillales</taxon>
        <taxon>Bacillaceae</taxon>
        <taxon>Niallia</taxon>
    </lineage>
</organism>
<feature type="transmembrane region" description="Helical" evidence="2">
    <location>
        <begin position="12"/>
        <end position="33"/>
    </location>
</feature>
<keyword evidence="5" id="KW-1185">Reference proteome</keyword>
<keyword evidence="2" id="KW-1133">Transmembrane helix</keyword>
<keyword evidence="2" id="KW-0812">Transmembrane</keyword>
<evidence type="ECO:0000256" key="2">
    <source>
        <dbReference type="SAM" id="Phobius"/>
    </source>
</evidence>